<keyword evidence="2" id="KW-1185">Reference proteome</keyword>
<protein>
    <submittedName>
        <fullName evidence="1">Uncharacterized protein</fullName>
    </submittedName>
</protein>
<sequence>MHRLPLLPALGLLARLGLALFVACYLIACSRRTTAA</sequence>
<evidence type="ECO:0000313" key="1">
    <source>
        <dbReference type="EMBL" id="MBB5014631.1"/>
    </source>
</evidence>
<gene>
    <name evidence="1" type="ORF">HNQ58_000505</name>
</gene>
<dbReference type="EMBL" id="JACHHX010000002">
    <property type="protein sequence ID" value="MBB5014631.1"/>
    <property type="molecule type" value="Genomic_DNA"/>
</dbReference>
<evidence type="ECO:0000313" key="2">
    <source>
        <dbReference type="Proteomes" id="UP000519004"/>
    </source>
</evidence>
<dbReference type="AlphaFoldDB" id="A0A7W7XXV4"/>
<organism evidence="1 2">
    <name type="scientific">Rehaibacterium terrae</name>
    <dbReference type="NCBI Taxonomy" id="1341696"/>
    <lineage>
        <taxon>Bacteria</taxon>
        <taxon>Pseudomonadati</taxon>
        <taxon>Pseudomonadota</taxon>
        <taxon>Gammaproteobacteria</taxon>
        <taxon>Lysobacterales</taxon>
        <taxon>Lysobacteraceae</taxon>
        <taxon>Rehaibacterium</taxon>
    </lineage>
</organism>
<reference evidence="1 2" key="1">
    <citation type="submission" date="2020-08" db="EMBL/GenBank/DDBJ databases">
        <title>Genomic Encyclopedia of Type Strains, Phase IV (KMG-IV): sequencing the most valuable type-strain genomes for metagenomic binning, comparative biology and taxonomic classification.</title>
        <authorList>
            <person name="Goeker M."/>
        </authorList>
    </citation>
    <scope>NUCLEOTIDE SEQUENCE [LARGE SCALE GENOMIC DNA]</scope>
    <source>
        <strain evidence="1 2">DSM 25897</strain>
    </source>
</reference>
<comment type="caution">
    <text evidence="1">The sequence shown here is derived from an EMBL/GenBank/DDBJ whole genome shotgun (WGS) entry which is preliminary data.</text>
</comment>
<dbReference type="Proteomes" id="UP000519004">
    <property type="component" value="Unassembled WGS sequence"/>
</dbReference>
<name>A0A7W7XXV4_9GAMM</name>
<accession>A0A7W7XXV4</accession>
<proteinExistence type="predicted"/>